<accession>A0A0H2QYK3</accession>
<dbReference type="InterPro" id="IPR040521">
    <property type="entry name" value="KDZ"/>
</dbReference>
<dbReference type="OrthoDB" id="3235114at2759"/>
<dbReference type="AlphaFoldDB" id="A0A0H2QYK3"/>
<dbReference type="InParanoid" id="A0A0H2QYK3"/>
<feature type="non-terminal residue" evidence="1">
    <location>
        <position position="1"/>
    </location>
</feature>
<name>A0A0H2QYK3_9AGAM</name>
<organism evidence="1 2">
    <name type="scientific">Schizopora paradoxa</name>
    <dbReference type="NCBI Taxonomy" id="27342"/>
    <lineage>
        <taxon>Eukaryota</taxon>
        <taxon>Fungi</taxon>
        <taxon>Dikarya</taxon>
        <taxon>Basidiomycota</taxon>
        <taxon>Agaricomycotina</taxon>
        <taxon>Agaricomycetes</taxon>
        <taxon>Hymenochaetales</taxon>
        <taxon>Schizoporaceae</taxon>
        <taxon>Schizopora</taxon>
    </lineage>
</organism>
<sequence>STCAKFNAVENQNRLKHRGEDVTGIFSILCNHGVPEPMGSVDLQRGERYINVDFVLAQVLQNLRGLSRVIVAYDVACQYNINARKRFRNTAPDTLDMLDLTTFLVGKMHLQAHEEDCQYLYSFNYTEGVGRMDGEETERFWAEMNQAAGSTKQM</sequence>
<evidence type="ECO:0008006" key="3">
    <source>
        <dbReference type="Google" id="ProtNLM"/>
    </source>
</evidence>
<evidence type="ECO:0000313" key="2">
    <source>
        <dbReference type="Proteomes" id="UP000053477"/>
    </source>
</evidence>
<dbReference type="PANTHER" id="PTHR33104:SF2">
    <property type="entry name" value="CXC3 LIKE CYSTEINE CLUSTER DOMAIN-CONTAINING PROTEIN"/>
    <property type="match status" value="1"/>
</dbReference>
<dbReference type="EMBL" id="KQ086470">
    <property type="protein sequence ID" value="KLO04655.1"/>
    <property type="molecule type" value="Genomic_DNA"/>
</dbReference>
<dbReference type="Pfam" id="PF18758">
    <property type="entry name" value="KDZ"/>
    <property type="match status" value="1"/>
</dbReference>
<evidence type="ECO:0000313" key="1">
    <source>
        <dbReference type="EMBL" id="KLO04655.1"/>
    </source>
</evidence>
<gene>
    <name evidence="1" type="ORF">SCHPADRAFT_810923</name>
</gene>
<feature type="non-terminal residue" evidence="1">
    <location>
        <position position="154"/>
    </location>
</feature>
<keyword evidence="2" id="KW-1185">Reference proteome</keyword>
<dbReference type="PANTHER" id="PTHR33104">
    <property type="entry name" value="SI:DKEY-29D5.2"/>
    <property type="match status" value="1"/>
</dbReference>
<protein>
    <recommendedName>
        <fullName evidence="3">CxC2-like cysteine cluster KDZ transposase-associated domain-containing protein</fullName>
    </recommendedName>
</protein>
<dbReference type="Proteomes" id="UP000053477">
    <property type="component" value="Unassembled WGS sequence"/>
</dbReference>
<dbReference type="STRING" id="27342.A0A0H2QYK3"/>
<proteinExistence type="predicted"/>
<reference evidence="1 2" key="1">
    <citation type="submission" date="2015-04" db="EMBL/GenBank/DDBJ databases">
        <title>Complete genome sequence of Schizopora paradoxa KUC8140, a cosmopolitan wood degrader in East Asia.</title>
        <authorList>
            <consortium name="DOE Joint Genome Institute"/>
            <person name="Min B."/>
            <person name="Park H."/>
            <person name="Jang Y."/>
            <person name="Kim J.-J."/>
            <person name="Kim K.H."/>
            <person name="Pangilinan J."/>
            <person name="Lipzen A."/>
            <person name="Riley R."/>
            <person name="Grigoriev I.V."/>
            <person name="Spatafora J.W."/>
            <person name="Choi I.-G."/>
        </authorList>
    </citation>
    <scope>NUCLEOTIDE SEQUENCE [LARGE SCALE GENOMIC DNA]</scope>
    <source>
        <strain evidence="1 2">KUC8140</strain>
    </source>
</reference>